<sequence length="744" mass="86379">MKKEIINQEQNILDKTVSEIDGIIKSLGDELKNNTTKDVLLERTNRRFINDYLDARKNPYFGRIDTYEDGKRETFYIGYTSVAKDKNQDIIYSWKSSVGDLFAQFHGGDGNIVIDRGQKEKYDFNVLLKRSLLIEKLKVKKYSDTVSEQAREELGTEEDSVLFDDFLMDILDGRNNETQLKDIVMTIQKEQNEIIRLSIDNSIIVQGVAGSGKSSIALTRISYLLTRYKEKLTPADIGILAPNEMFISYIQSVMPTLEIEDIPQFTFKTLSKSILKNLDIDSLTDPINSLSGLINGDPADINNFKSSFEFKTKIDLYLEEFKNQFVHNIKEFRYFDTISNTEIILSRDQIINRYEDLSYLSLVKRNQEILRYIEKWVDSLLQSKQEELKKEFETVTNTMFNGIPKTGSLRKQAYESIEKVYSYRQKQLRDELNQKWKEYKSSWETFDVYSLYKRILILENLYHGKVTTVTAFKKHLEYDDLAPLMYLEILLNGESKQYQHLVVDESQDLSPFQIFVLKLLSKSMTLLGDVTQNIYVEKGINDWSYLIENVFFNDKVRLIEINTSYRSTNPIMEGANLIARNANLNAPKIIPIGRKGDKIAIEKIYDPIRLLENIIETIKSLQKQGFKKIAVVHKDLRKSVSLHERLVKQFSSIQLVTNSNQIVNKDVIIIPSFLTKGLEFDAVIIPNASDRNYGENELDAKLLFVSLTRAQHYVKLFYHQELTTLLNGIEIPKVEREEEDYSFL</sequence>
<evidence type="ECO:0000313" key="8">
    <source>
        <dbReference type="Proteomes" id="UP000761411"/>
    </source>
</evidence>
<dbReference type="GO" id="GO:0000725">
    <property type="term" value="P:recombinational repair"/>
    <property type="evidence" value="ECO:0007669"/>
    <property type="project" value="TreeGrafter"/>
</dbReference>
<dbReference type="InterPro" id="IPR027417">
    <property type="entry name" value="P-loop_NTPase"/>
</dbReference>
<protein>
    <recommendedName>
        <fullName evidence="6">UvrD-like helicase ATP-binding domain-containing protein</fullName>
    </recommendedName>
</protein>
<keyword evidence="4 5" id="KW-0067">ATP-binding</keyword>
<evidence type="ECO:0000256" key="3">
    <source>
        <dbReference type="ARBA" id="ARBA00022806"/>
    </source>
</evidence>
<dbReference type="SUPFAM" id="SSF52540">
    <property type="entry name" value="P-loop containing nucleoside triphosphate hydrolases"/>
    <property type="match status" value="1"/>
</dbReference>
<evidence type="ECO:0000256" key="4">
    <source>
        <dbReference type="ARBA" id="ARBA00022840"/>
    </source>
</evidence>
<dbReference type="EMBL" id="QTKX01000001">
    <property type="protein sequence ID" value="MBS8263853.1"/>
    <property type="molecule type" value="Genomic_DNA"/>
</dbReference>
<dbReference type="InterPro" id="IPR000212">
    <property type="entry name" value="DNA_helicase_UvrD/REP"/>
</dbReference>
<dbReference type="GO" id="GO:0003677">
    <property type="term" value="F:DNA binding"/>
    <property type="evidence" value="ECO:0007669"/>
    <property type="project" value="InterPro"/>
</dbReference>
<dbReference type="GO" id="GO:0016787">
    <property type="term" value="F:hydrolase activity"/>
    <property type="evidence" value="ECO:0007669"/>
    <property type="project" value="UniProtKB-UniRule"/>
</dbReference>
<evidence type="ECO:0000313" key="7">
    <source>
        <dbReference type="EMBL" id="MBS8263853.1"/>
    </source>
</evidence>
<evidence type="ECO:0000259" key="6">
    <source>
        <dbReference type="PROSITE" id="PS51198"/>
    </source>
</evidence>
<dbReference type="PANTHER" id="PTHR11070">
    <property type="entry name" value="UVRD / RECB / PCRA DNA HELICASE FAMILY MEMBER"/>
    <property type="match status" value="1"/>
</dbReference>
<gene>
    <name evidence="7" type="ORF">DYI25_05290</name>
</gene>
<keyword evidence="2 5" id="KW-0378">Hydrolase</keyword>
<evidence type="ECO:0000256" key="1">
    <source>
        <dbReference type="ARBA" id="ARBA00022741"/>
    </source>
</evidence>
<dbReference type="Pfam" id="PF00580">
    <property type="entry name" value="UvrD-helicase"/>
    <property type="match status" value="1"/>
</dbReference>
<reference evidence="7 8" key="1">
    <citation type="journal article" date="2021" name="Microorganisms">
        <title>Bacterial Dimethylsulfoniopropionate Biosynthesis in the East China Sea.</title>
        <authorList>
            <person name="Liu J."/>
            <person name="Zhang Y."/>
            <person name="Liu J."/>
            <person name="Zhong H."/>
            <person name="Williams B.T."/>
            <person name="Zheng Y."/>
            <person name="Curson A.R.J."/>
            <person name="Sun C."/>
            <person name="Sun H."/>
            <person name="Song D."/>
            <person name="Wagner Mackenzie B."/>
            <person name="Bermejo Martinez A."/>
            <person name="Todd J.D."/>
            <person name="Zhang X.H."/>
        </authorList>
    </citation>
    <scope>NUCLEOTIDE SEQUENCE [LARGE SCALE GENOMIC DNA]</scope>
    <source>
        <strain evidence="7 8">ESS08</strain>
    </source>
</reference>
<dbReference type="Pfam" id="PF13538">
    <property type="entry name" value="UvrD_C_2"/>
    <property type="match status" value="1"/>
</dbReference>
<dbReference type="RefSeq" id="WP_213367389.1">
    <property type="nucleotide sequence ID" value="NZ_QTKX01000001.1"/>
</dbReference>
<evidence type="ECO:0000256" key="2">
    <source>
        <dbReference type="ARBA" id="ARBA00022801"/>
    </source>
</evidence>
<keyword evidence="3 5" id="KW-0347">Helicase</keyword>
<dbReference type="PANTHER" id="PTHR11070:SF17">
    <property type="entry name" value="DNA HELICASE IV"/>
    <property type="match status" value="1"/>
</dbReference>
<dbReference type="GO" id="GO:0005524">
    <property type="term" value="F:ATP binding"/>
    <property type="evidence" value="ECO:0007669"/>
    <property type="project" value="UniProtKB-UniRule"/>
</dbReference>
<feature type="domain" description="UvrD-like helicase ATP-binding" evidence="6">
    <location>
        <begin position="186"/>
        <end position="568"/>
    </location>
</feature>
<evidence type="ECO:0000256" key="5">
    <source>
        <dbReference type="PROSITE-ProRule" id="PRU00560"/>
    </source>
</evidence>
<dbReference type="Proteomes" id="UP000761411">
    <property type="component" value="Unassembled WGS sequence"/>
</dbReference>
<keyword evidence="1 5" id="KW-0547">Nucleotide-binding</keyword>
<dbReference type="GO" id="GO:0005829">
    <property type="term" value="C:cytosol"/>
    <property type="evidence" value="ECO:0007669"/>
    <property type="project" value="TreeGrafter"/>
</dbReference>
<proteinExistence type="predicted"/>
<dbReference type="AlphaFoldDB" id="A0A944CLA8"/>
<accession>A0A944CLA8</accession>
<comment type="caution">
    <text evidence="7">The sequence shown here is derived from an EMBL/GenBank/DDBJ whole genome shotgun (WGS) entry which is preliminary data.</text>
</comment>
<dbReference type="Gene3D" id="3.40.50.300">
    <property type="entry name" value="P-loop containing nucleotide triphosphate hydrolases"/>
    <property type="match status" value="2"/>
</dbReference>
<name>A0A944CLA8_9BACI</name>
<dbReference type="GO" id="GO:0043138">
    <property type="term" value="F:3'-5' DNA helicase activity"/>
    <property type="evidence" value="ECO:0007669"/>
    <property type="project" value="UniProtKB-EC"/>
</dbReference>
<organism evidence="7 8">
    <name type="scientific">Mesobacillus boroniphilus</name>
    <dbReference type="NCBI Taxonomy" id="308892"/>
    <lineage>
        <taxon>Bacteria</taxon>
        <taxon>Bacillati</taxon>
        <taxon>Bacillota</taxon>
        <taxon>Bacilli</taxon>
        <taxon>Bacillales</taxon>
        <taxon>Bacillaceae</taxon>
        <taxon>Mesobacillus</taxon>
    </lineage>
</organism>
<feature type="binding site" evidence="5">
    <location>
        <begin position="207"/>
        <end position="214"/>
    </location>
    <ligand>
        <name>ATP</name>
        <dbReference type="ChEBI" id="CHEBI:30616"/>
    </ligand>
</feature>
<keyword evidence="8" id="KW-1185">Reference proteome</keyword>
<dbReference type="PROSITE" id="PS51198">
    <property type="entry name" value="UVRD_HELICASE_ATP_BIND"/>
    <property type="match status" value="1"/>
</dbReference>
<dbReference type="InterPro" id="IPR014016">
    <property type="entry name" value="UvrD-like_ATP-bd"/>
</dbReference>
<dbReference type="InterPro" id="IPR027785">
    <property type="entry name" value="UvrD-like_helicase_C"/>
</dbReference>